<evidence type="ECO:0000259" key="5">
    <source>
        <dbReference type="PROSITE" id="PS50931"/>
    </source>
</evidence>
<feature type="domain" description="HTH lysR-type" evidence="5">
    <location>
        <begin position="5"/>
        <end position="63"/>
    </location>
</feature>
<dbReference type="Gene3D" id="1.10.10.10">
    <property type="entry name" value="Winged helix-like DNA-binding domain superfamily/Winged helix DNA-binding domain"/>
    <property type="match status" value="1"/>
</dbReference>
<evidence type="ECO:0000256" key="4">
    <source>
        <dbReference type="ARBA" id="ARBA00023163"/>
    </source>
</evidence>
<keyword evidence="4" id="KW-0804">Transcription</keyword>
<dbReference type="Gene3D" id="3.40.190.10">
    <property type="entry name" value="Periplasmic binding protein-like II"/>
    <property type="match status" value="2"/>
</dbReference>
<organism evidence="6 7">
    <name type="scientific">Microbacterium deminutum</name>
    <dbReference type="NCBI Taxonomy" id="344164"/>
    <lineage>
        <taxon>Bacteria</taxon>
        <taxon>Bacillati</taxon>
        <taxon>Actinomycetota</taxon>
        <taxon>Actinomycetes</taxon>
        <taxon>Micrococcales</taxon>
        <taxon>Microbacteriaceae</taxon>
        <taxon>Microbacterium</taxon>
    </lineage>
</organism>
<dbReference type="EMBL" id="BAAAOG010000011">
    <property type="protein sequence ID" value="GAA1969548.1"/>
    <property type="molecule type" value="Genomic_DNA"/>
</dbReference>
<gene>
    <name evidence="6" type="ORF">GCM10009776_35840</name>
</gene>
<comment type="similarity">
    <text evidence="1">Belongs to the LysR transcriptional regulatory family.</text>
</comment>
<dbReference type="PANTHER" id="PTHR30346">
    <property type="entry name" value="TRANSCRIPTIONAL DUAL REGULATOR HCAR-RELATED"/>
    <property type="match status" value="1"/>
</dbReference>
<keyword evidence="3" id="KW-0238">DNA-binding</keyword>
<dbReference type="InterPro" id="IPR036390">
    <property type="entry name" value="WH_DNA-bd_sf"/>
</dbReference>
<dbReference type="InterPro" id="IPR036388">
    <property type="entry name" value="WH-like_DNA-bd_sf"/>
</dbReference>
<proteinExistence type="inferred from homology"/>
<evidence type="ECO:0000256" key="3">
    <source>
        <dbReference type="ARBA" id="ARBA00023125"/>
    </source>
</evidence>
<dbReference type="PROSITE" id="PS50931">
    <property type="entry name" value="HTH_LYSR"/>
    <property type="match status" value="1"/>
</dbReference>
<dbReference type="Pfam" id="PF03466">
    <property type="entry name" value="LysR_substrate"/>
    <property type="match status" value="1"/>
</dbReference>
<keyword evidence="7" id="KW-1185">Reference proteome</keyword>
<dbReference type="SUPFAM" id="SSF53850">
    <property type="entry name" value="Periplasmic binding protein-like II"/>
    <property type="match status" value="1"/>
</dbReference>
<dbReference type="Pfam" id="PF00126">
    <property type="entry name" value="HTH_1"/>
    <property type="match status" value="1"/>
</dbReference>
<evidence type="ECO:0000256" key="2">
    <source>
        <dbReference type="ARBA" id="ARBA00023015"/>
    </source>
</evidence>
<accession>A0ABP5CX74</accession>
<protein>
    <submittedName>
        <fullName evidence="6">LysR family transcriptional regulator</fullName>
    </submittedName>
</protein>
<evidence type="ECO:0000256" key="1">
    <source>
        <dbReference type="ARBA" id="ARBA00009437"/>
    </source>
</evidence>
<evidence type="ECO:0000313" key="7">
    <source>
        <dbReference type="Proteomes" id="UP001499933"/>
    </source>
</evidence>
<comment type="caution">
    <text evidence="6">The sequence shown here is derived from an EMBL/GenBank/DDBJ whole genome shotgun (WGS) entry which is preliminary data.</text>
</comment>
<dbReference type="InterPro" id="IPR005119">
    <property type="entry name" value="LysR_subst-bd"/>
</dbReference>
<sequence length="310" mass="32895">MTVSFTLRQLEYFDAIAGEGSLSGAANRCHVSASALALSLDELESRLGVQLLIRRKGKGVQLSPAGGRLIAQARELLAGAEAFAGEASQSAVGLSGRFSVGCFPTLAPFFLPAVVDGFRRSHDQLALDFIEATAPELHQLLLQGRIDTAVLYSVDVASSLAFEPLATYRPYVIVAWDHPLADQGVVELAQLAPEPLIQLDMQPSRQNTEQMFAREGLSPTVRHTTTNYELARCLVGRGLGYSVLVQRLATPITYDGHRVVSLEIAGAIPSNIVGLARPSGAPMTAKYIALRELLSSSSAADGTAGAPARA</sequence>
<dbReference type="RefSeq" id="WP_344097300.1">
    <property type="nucleotide sequence ID" value="NZ_BAAAOG010000011.1"/>
</dbReference>
<keyword evidence="2" id="KW-0805">Transcription regulation</keyword>
<reference evidence="7" key="1">
    <citation type="journal article" date="2019" name="Int. J. Syst. Evol. Microbiol.">
        <title>The Global Catalogue of Microorganisms (GCM) 10K type strain sequencing project: providing services to taxonomists for standard genome sequencing and annotation.</title>
        <authorList>
            <consortium name="The Broad Institute Genomics Platform"/>
            <consortium name="The Broad Institute Genome Sequencing Center for Infectious Disease"/>
            <person name="Wu L."/>
            <person name="Ma J."/>
        </authorList>
    </citation>
    <scope>NUCLEOTIDE SEQUENCE [LARGE SCALE GENOMIC DNA]</scope>
    <source>
        <strain evidence="7">JCM 14901</strain>
    </source>
</reference>
<evidence type="ECO:0000313" key="6">
    <source>
        <dbReference type="EMBL" id="GAA1969548.1"/>
    </source>
</evidence>
<dbReference type="InterPro" id="IPR000847">
    <property type="entry name" value="LysR_HTH_N"/>
</dbReference>
<dbReference type="Proteomes" id="UP001499933">
    <property type="component" value="Unassembled WGS sequence"/>
</dbReference>
<dbReference type="SUPFAM" id="SSF46785">
    <property type="entry name" value="Winged helix' DNA-binding domain"/>
    <property type="match status" value="1"/>
</dbReference>
<name>A0ABP5CX74_9MICO</name>
<dbReference type="PANTHER" id="PTHR30346:SF0">
    <property type="entry name" value="HCA OPERON TRANSCRIPTIONAL ACTIVATOR HCAR"/>
    <property type="match status" value="1"/>
</dbReference>